<reference evidence="4 5" key="1">
    <citation type="submission" date="2019-08" db="EMBL/GenBank/DDBJ databases">
        <title>A chromosome-level genome assembly, high-density linkage maps, and genome scans reveal the genomic architecture of hybrid incompatibilities underlying speciation via character displacement in darters (Percidae: Etheostominae).</title>
        <authorList>
            <person name="Moran R.L."/>
            <person name="Catchen J.M."/>
            <person name="Fuller R.C."/>
        </authorList>
    </citation>
    <scope>NUCLEOTIDE SEQUENCE [LARGE SCALE GENOMIC DNA]</scope>
    <source>
        <strain evidence="4">EspeVRDwgs_2016</strain>
        <tissue evidence="4">Muscle</tissue>
    </source>
</reference>
<dbReference type="InterPro" id="IPR001878">
    <property type="entry name" value="Znf_CCHC"/>
</dbReference>
<name>A0A5J5C9W6_9PERO</name>
<dbReference type="InterPro" id="IPR008983">
    <property type="entry name" value="Tumour_necrosis_fac-like_dom"/>
</dbReference>
<dbReference type="Pfam" id="PF00386">
    <property type="entry name" value="C1q"/>
    <property type="match status" value="1"/>
</dbReference>
<evidence type="ECO:0000259" key="3">
    <source>
        <dbReference type="PROSITE" id="PS50158"/>
    </source>
</evidence>
<sequence length="401" mass="43284">MILNNKDEELNLVFRVKVDGFDYVVNSGTVKCFGCGGEGHLVRACPEKTLKRAEHDRGHDEPGQGGDQPVVLPEVDKVACVPCCPSRGHGALGRGGSGAHISHLPLNHLLTRLRPVAIMRRSSAVNQGAGQENETDRVMRGATESKLYIYAALRDLTASLVQLKANIATDRAQLWAEVDKLKQQKPAWLVKNSQNIFAAHESQSDGFMSSSNGASLLLEAGDKVFVRLAATSQVFDNYNHHSTFSGHLLFPIKGHNKLKLQSDEADKDPVSDFESQAQKTDVDQQKTDKRGHTEHGKEVFGPAPGADGFTCQQVETVVSGREEEMCSVSGGVSSRGGTGEAVSGSVKETDVSGYGVTNYQCGWGEERTRRCRLWGSRAGLSRISINTAVGGVCELPSVVLE</sequence>
<dbReference type="EMBL" id="VOFY01001306">
    <property type="protein sequence ID" value="KAA8578015.1"/>
    <property type="molecule type" value="Genomic_DNA"/>
</dbReference>
<accession>A0A5J5C9W6</accession>
<dbReference type="GO" id="GO:0003676">
    <property type="term" value="F:nucleic acid binding"/>
    <property type="evidence" value="ECO:0007669"/>
    <property type="project" value="InterPro"/>
</dbReference>
<protein>
    <recommendedName>
        <fullName evidence="3">CCHC-type domain-containing protein</fullName>
    </recommendedName>
</protein>
<feature type="compositionally biased region" description="Basic and acidic residues" evidence="2">
    <location>
        <begin position="260"/>
        <end position="270"/>
    </location>
</feature>
<dbReference type="Proteomes" id="UP000327493">
    <property type="component" value="Unassembled WGS sequence"/>
</dbReference>
<dbReference type="SMART" id="SM00343">
    <property type="entry name" value="ZnF_C2HC"/>
    <property type="match status" value="1"/>
</dbReference>
<dbReference type="Gene3D" id="4.10.60.10">
    <property type="entry name" value="Zinc finger, CCHC-type"/>
    <property type="match status" value="1"/>
</dbReference>
<feature type="compositionally biased region" description="Basic and acidic residues" evidence="2">
    <location>
        <begin position="280"/>
        <end position="298"/>
    </location>
</feature>
<evidence type="ECO:0000313" key="5">
    <source>
        <dbReference type="Proteomes" id="UP000327493"/>
    </source>
</evidence>
<dbReference type="PROSITE" id="PS50158">
    <property type="entry name" value="ZF_CCHC"/>
    <property type="match status" value="1"/>
</dbReference>
<evidence type="ECO:0000313" key="4">
    <source>
        <dbReference type="EMBL" id="KAA8578015.1"/>
    </source>
</evidence>
<feature type="domain" description="CCHC-type" evidence="3">
    <location>
        <begin position="31"/>
        <end position="47"/>
    </location>
</feature>
<dbReference type="SUPFAM" id="SSF57756">
    <property type="entry name" value="Retrovirus zinc finger-like domains"/>
    <property type="match status" value="1"/>
</dbReference>
<dbReference type="AlphaFoldDB" id="A0A5J5C9W6"/>
<organism evidence="4 5">
    <name type="scientific">Etheostoma spectabile</name>
    <name type="common">orangethroat darter</name>
    <dbReference type="NCBI Taxonomy" id="54343"/>
    <lineage>
        <taxon>Eukaryota</taxon>
        <taxon>Metazoa</taxon>
        <taxon>Chordata</taxon>
        <taxon>Craniata</taxon>
        <taxon>Vertebrata</taxon>
        <taxon>Euteleostomi</taxon>
        <taxon>Actinopterygii</taxon>
        <taxon>Neopterygii</taxon>
        <taxon>Teleostei</taxon>
        <taxon>Neoteleostei</taxon>
        <taxon>Acanthomorphata</taxon>
        <taxon>Eupercaria</taxon>
        <taxon>Perciformes</taxon>
        <taxon>Percoidei</taxon>
        <taxon>Percidae</taxon>
        <taxon>Etheostomatinae</taxon>
        <taxon>Etheostoma</taxon>
    </lineage>
</organism>
<keyword evidence="5" id="KW-1185">Reference proteome</keyword>
<evidence type="ECO:0000256" key="1">
    <source>
        <dbReference type="PROSITE-ProRule" id="PRU00047"/>
    </source>
</evidence>
<dbReference type="InterPro" id="IPR036875">
    <property type="entry name" value="Znf_CCHC_sf"/>
</dbReference>
<proteinExistence type="predicted"/>
<dbReference type="InterPro" id="IPR001073">
    <property type="entry name" value="C1q_dom"/>
</dbReference>
<keyword evidence="1" id="KW-0862">Zinc</keyword>
<gene>
    <name evidence="4" type="ORF">FQN60_006085</name>
</gene>
<keyword evidence="1" id="KW-0479">Metal-binding</keyword>
<feature type="region of interest" description="Disordered" evidence="2">
    <location>
        <begin position="260"/>
        <end position="305"/>
    </location>
</feature>
<keyword evidence="1" id="KW-0863">Zinc-finger</keyword>
<dbReference type="SUPFAM" id="SSF49842">
    <property type="entry name" value="TNF-like"/>
    <property type="match status" value="1"/>
</dbReference>
<dbReference type="GO" id="GO:0008270">
    <property type="term" value="F:zinc ion binding"/>
    <property type="evidence" value="ECO:0007669"/>
    <property type="project" value="UniProtKB-KW"/>
</dbReference>
<evidence type="ECO:0000256" key="2">
    <source>
        <dbReference type="SAM" id="MobiDB-lite"/>
    </source>
</evidence>
<comment type="caution">
    <text evidence="4">The sequence shown here is derived from an EMBL/GenBank/DDBJ whole genome shotgun (WGS) entry which is preliminary data.</text>
</comment>
<dbReference type="Gene3D" id="2.60.120.40">
    <property type="match status" value="1"/>
</dbReference>